<proteinExistence type="predicted"/>
<evidence type="ECO:0000313" key="2">
    <source>
        <dbReference type="Proteomes" id="UP001324427"/>
    </source>
</evidence>
<dbReference type="AlphaFoldDB" id="A0AAV9JA14"/>
<sequence>MDVHGGPRCEDEQELFQTPASRPIVVKLPPATARATYATVEVHGGPTYDEQQELFSASTPIVVKHPAATAHSRHGLLWLPAELLDIILAMVTRPSHMVNISQASKKLRDAVYPFLYRNMTLDVSSHRTSTAIEHVCAADSLQHIRTLTISATNPLQHSPSALNVLAFLKRIPVNTIERVRFDVSVSNMSACFELLHDQHPLSSTIRIDKDSDPSSLRDKWFHHQSNVWTSVLCTDTWSNGCLYELMCLINGNPDLLSLELHATSQSGRLNADLLGALMHCKPLCNHPSSTSIDVVEGPCRNKVRNLTLRGGDFGCLAGTVNTTIAQLAQAFDLAGLASLTLRDCEKTTPALQLLANINEPLRLKKLVVLSTTEGREQHSTFFSVLSTLLMRFTGLQTLVISAEAVGLPEVKAVSNHGATLTLLYLDNPVSDGGVYKTHEVRQLVKGCRALEQIALPLQRREVVSPSPPTSEPTLGVLDECDSIEASLAYLATLPRLRTLRILDMPVLPTATRGPYKAAFASFMQGFDTEQAFAQATQSPLSVIAWGRLKYPKHTEQRWWRDIW</sequence>
<dbReference type="Proteomes" id="UP001324427">
    <property type="component" value="Unassembled WGS sequence"/>
</dbReference>
<evidence type="ECO:0000313" key="1">
    <source>
        <dbReference type="EMBL" id="KAK4541732.1"/>
    </source>
</evidence>
<dbReference type="EMBL" id="JAVFHQ010000049">
    <property type="protein sequence ID" value="KAK4541732.1"/>
    <property type="molecule type" value="Genomic_DNA"/>
</dbReference>
<protein>
    <recommendedName>
        <fullName evidence="3">F-box domain-containing protein</fullName>
    </recommendedName>
</protein>
<evidence type="ECO:0008006" key="3">
    <source>
        <dbReference type="Google" id="ProtNLM"/>
    </source>
</evidence>
<comment type="caution">
    <text evidence="1">The sequence shown here is derived from an EMBL/GenBank/DDBJ whole genome shotgun (WGS) entry which is preliminary data.</text>
</comment>
<keyword evidence="2" id="KW-1185">Reference proteome</keyword>
<name>A0AAV9JA14_9PEZI</name>
<accession>A0AAV9JA14</accession>
<reference evidence="1 2" key="1">
    <citation type="submission" date="2021-11" db="EMBL/GenBank/DDBJ databases">
        <title>Black yeast isolated from Biological Soil Crust.</title>
        <authorList>
            <person name="Kurbessoian T."/>
        </authorList>
    </citation>
    <scope>NUCLEOTIDE SEQUENCE [LARGE SCALE GENOMIC DNA]</scope>
    <source>
        <strain evidence="1 2">CCFEE 5522</strain>
    </source>
</reference>
<gene>
    <name evidence="1" type="ORF">LTR36_007441</name>
</gene>
<organism evidence="1 2">
    <name type="scientific">Oleoguttula mirabilis</name>
    <dbReference type="NCBI Taxonomy" id="1507867"/>
    <lineage>
        <taxon>Eukaryota</taxon>
        <taxon>Fungi</taxon>
        <taxon>Dikarya</taxon>
        <taxon>Ascomycota</taxon>
        <taxon>Pezizomycotina</taxon>
        <taxon>Dothideomycetes</taxon>
        <taxon>Dothideomycetidae</taxon>
        <taxon>Mycosphaerellales</taxon>
        <taxon>Teratosphaeriaceae</taxon>
        <taxon>Oleoguttula</taxon>
    </lineage>
</organism>